<comment type="caution">
    <text evidence="2">The sequence shown here is derived from an EMBL/GenBank/DDBJ whole genome shotgun (WGS) entry which is preliminary data.</text>
</comment>
<keyword evidence="1" id="KW-0732">Signal</keyword>
<dbReference type="RefSeq" id="WP_166537474.1">
    <property type="nucleotide sequence ID" value="NZ_JAABLM010000012.1"/>
</dbReference>
<proteinExistence type="predicted"/>
<evidence type="ECO:0000256" key="1">
    <source>
        <dbReference type="SAM" id="SignalP"/>
    </source>
</evidence>
<dbReference type="Gene3D" id="2.20.110.10">
    <property type="entry name" value="Histone H3 K4-specific methyltransferase SET7/9 N-terminal domain"/>
    <property type="match status" value="1"/>
</dbReference>
<sequence length="116" mass="13301">MKKILLSLALCLSGLTFAQSTDHKYEIVNDNTVKATYFHENGQVKQTGFYKDGKLHGKWTSYDLNGHKMAMGEYENGQKSGKWFFWNNAKLAEVDYNSSRITDVKNWQNTAVANRN</sequence>
<evidence type="ECO:0000313" key="3">
    <source>
        <dbReference type="Proteomes" id="UP000798602"/>
    </source>
</evidence>
<accession>A0ABW9Z9U6</accession>
<gene>
    <name evidence="2" type="ORF">GV828_10600</name>
</gene>
<dbReference type="Proteomes" id="UP000798602">
    <property type="component" value="Unassembled WGS sequence"/>
</dbReference>
<feature type="signal peptide" evidence="1">
    <location>
        <begin position="1"/>
        <end position="18"/>
    </location>
</feature>
<reference evidence="3" key="1">
    <citation type="submission" date="2020-01" db="EMBL/GenBank/DDBJ databases">
        <title>Sphingomonas sp. strain CSW-10.</title>
        <authorList>
            <person name="Chen W.-M."/>
        </authorList>
    </citation>
    <scope>NUCLEOTIDE SEQUENCE [LARGE SCALE GENOMIC DNA]</scope>
    <source>
        <strain evidence="3">NST-5</strain>
    </source>
</reference>
<name>A0ABW9Z9U6_9FLAO</name>
<protein>
    <submittedName>
        <fullName evidence="2">Membrane-binding protein</fullName>
    </submittedName>
</protein>
<organism evidence="2 3">
    <name type="scientific">Flavobacterium ichthyis</name>
    <dbReference type="NCBI Taxonomy" id="2698827"/>
    <lineage>
        <taxon>Bacteria</taxon>
        <taxon>Pseudomonadati</taxon>
        <taxon>Bacteroidota</taxon>
        <taxon>Flavobacteriia</taxon>
        <taxon>Flavobacteriales</taxon>
        <taxon>Flavobacteriaceae</taxon>
        <taxon>Flavobacterium</taxon>
    </lineage>
</organism>
<dbReference type="SUPFAM" id="SSF82185">
    <property type="entry name" value="Histone H3 K4-specific methyltransferase SET7/9 N-terminal domain"/>
    <property type="match status" value="1"/>
</dbReference>
<feature type="chain" id="PRO_5046678195" evidence="1">
    <location>
        <begin position="19"/>
        <end position="116"/>
    </location>
</feature>
<dbReference type="EMBL" id="JAABLM010000012">
    <property type="protein sequence ID" value="NBL65650.1"/>
    <property type="molecule type" value="Genomic_DNA"/>
</dbReference>
<dbReference type="Pfam" id="PF07661">
    <property type="entry name" value="MORN_2"/>
    <property type="match status" value="2"/>
</dbReference>
<keyword evidence="3" id="KW-1185">Reference proteome</keyword>
<evidence type="ECO:0000313" key="2">
    <source>
        <dbReference type="EMBL" id="NBL65650.1"/>
    </source>
</evidence>
<dbReference type="InterPro" id="IPR011652">
    <property type="entry name" value="MORN_2"/>
</dbReference>